<feature type="domain" description="Ig-like" evidence="23">
    <location>
        <begin position="198"/>
        <end position="289"/>
    </location>
</feature>
<dbReference type="InterPro" id="IPR057598">
    <property type="entry name" value="Fn3_PTPRU"/>
</dbReference>
<evidence type="ECO:0000256" key="3">
    <source>
        <dbReference type="ARBA" id="ARBA00013064"/>
    </source>
</evidence>
<evidence type="ECO:0000256" key="13">
    <source>
        <dbReference type="ARBA" id="ARBA00023170"/>
    </source>
</evidence>
<dbReference type="InterPro" id="IPR000387">
    <property type="entry name" value="Tyr_Pase_dom"/>
</dbReference>
<keyword evidence="6 19" id="KW-0732">Signal</keyword>
<keyword evidence="4" id="KW-0597">Phosphoprotein</keyword>
<keyword evidence="14" id="KW-0325">Glycoprotein</keyword>
<dbReference type="Gene3D" id="3.90.190.10">
    <property type="entry name" value="Protein tyrosine phosphatase superfamily"/>
    <property type="match status" value="2"/>
</dbReference>
<dbReference type="FunFam" id="2.60.120.200:FF:000006">
    <property type="entry name" value="receptor-type tyrosine-protein phosphatase T isoform X1"/>
    <property type="match status" value="1"/>
</dbReference>
<dbReference type="FunFam" id="2.60.40.10:FF:000009">
    <property type="entry name" value="receptor-type tyrosine-protein phosphatase U isoform X1"/>
    <property type="match status" value="1"/>
</dbReference>
<feature type="domain" description="Fibronectin type-III" evidence="24">
    <location>
        <begin position="296"/>
        <end position="389"/>
    </location>
</feature>
<keyword evidence="11 18" id="KW-0472">Membrane</keyword>
<evidence type="ECO:0000259" key="20">
    <source>
        <dbReference type="PROSITE" id="PS50055"/>
    </source>
</evidence>
<evidence type="ECO:0000259" key="23">
    <source>
        <dbReference type="PROSITE" id="PS50835"/>
    </source>
</evidence>
<dbReference type="FunFam" id="2.60.40.10:FF:000019">
    <property type="entry name" value="receptor-type tyrosine-protein phosphatase kappa isoform X2"/>
    <property type="match status" value="1"/>
</dbReference>
<feature type="domain" description="Fibronectin type-III" evidence="24">
    <location>
        <begin position="489"/>
        <end position="594"/>
    </location>
</feature>
<feature type="domain" description="Tyrosine-protein phosphatase" evidence="20">
    <location>
        <begin position="868"/>
        <end position="1122"/>
    </location>
</feature>
<dbReference type="InterPro" id="IPR000242">
    <property type="entry name" value="PTP_cat"/>
</dbReference>
<evidence type="ECO:0000256" key="11">
    <source>
        <dbReference type="ARBA" id="ARBA00023136"/>
    </source>
</evidence>
<evidence type="ECO:0000256" key="2">
    <source>
        <dbReference type="ARBA" id="ARBA00006396"/>
    </source>
</evidence>
<dbReference type="GO" id="GO:0004725">
    <property type="term" value="F:protein tyrosine phosphatase activity"/>
    <property type="evidence" value="ECO:0007669"/>
    <property type="project" value="UniProtKB-EC"/>
</dbReference>
<dbReference type="GeneTree" id="ENSGT00940000155326"/>
<evidence type="ECO:0000256" key="18">
    <source>
        <dbReference type="SAM" id="Phobius"/>
    </source>
</evidence>
<evidence type="ECO:0000256" key="5">
    <source>
        <dbReference type="ARBA" id="ARBA00022692"/>
    </source>
</evidence>
<dbReference type="CDD" id="cd14630">
    <property type="entry name" value="R-PTPc-T-1"/>
    <property type="match status" value="1"/>
</dbReference>
<evidence type="ECO:0000256" key="15">
    <source>
        <dbReference type="ARBA" id="ARBA00023319"/>
    </source>
</evidence>
<dbReference type="InterPro" id="IPR013783">
    <property type="entry name" value="Ig-like_fold"/>
</dbReference>
<dbReference type="STRING" id="144197.ENSSPAP00000029881"/>
<dbReference type="FunFam" id="3.90.190.10:FF:000005">
    <property type="entry name" value="receptor-type tyrosine-protein phosphatase kappa isoform X1"/>
    <property type="match status" value="1"/>
</dbReference>
<evidence type="ECO:0000256" key="12">
    <source>
        <dbReference type="ARBA" id="ARBA00023157"/>
    </source>
</evidence>
<dbReference type="PROSITE" id="PS50056">
    <property type="entry name" value="TYR_PHOSPHATASE_2"/>
    <property type="match status" value="2"/>
</dbReference>
<dbReference type="CDD" id="cd00063">
    <property type="entry name" value="FN3"/>
    <property type="match status" value="3"/>
</dbReference>
<dbReference type="InterPro" id="IPR003599">
    <property type="entry name" value="Ig_sub"/>
</dbReference>
<dbReference type="FunFam" id="2.60.40.10:FF:000152">
    <property type="entry name" value="receptor-type tyrosine-protein phosphatase T isoform X1"/>
    <property type="match status" value="1"/>
</dbReference>
<feature type="region of interest" description="Disordered" evidence="17">
    <location>
        <begin position="768"/>
        <end position="808"/>
    </location>
</feature>
<dbReference type="InterPro" id="IPR029021">
    <property type="entry name" value="Prot-tyrosine_phosphatase-like"/>
</dbReference>
<dbReference type="InterPro" id="IPR036116">
    <property type="entry name" value="FN3_sf"/>
</dbReference>
<feature type="signal peptide" evidence="19">
    <location>
        <begin position="1"/>
        <end position="18"/>
    </location>
</feature>
<dbReference type="Pfam" id="PF00102">
    <property type="entry name" value="Y_phosphatase"/>
    <property type="match status" value="2"/>
</dbReference>
<evidence type="ECO:0000313" key="25">
    <source>
        <dbReference type="Ensembl" id="ENSSPAP00000029881.1"/>
    </source>
</evidence>
<dbReference type="Pfam" id="PF00041">
    <property type="entry name" value="fn3"/>
    <property type="match status" value="1"/>
</dbReference>
<evidence type="ECO:0000256" key="14">
    <source>
        <dbReference type="ARBA" id="ARBA00023180"/>
    </source>
</evidence>
<dbReference type="SMART" id="SM00404">
    <property type="entry name" value="PTPc_motif"/>
    <property type="match status" value="2"/>
</dbReference>
<proteinExistence type="inferred from homology"/>
<sequence length="1420" mass="159090">RCLSALLFLSFLLTLVLPCVICELMPVFFALSPQGGCTFEESYSSCGYSVSLGTNGFTWEQVNSWEKPTMDPALPTGSFMVVNASGRASGQKAHLYMPTLKENDTHCIDFLYSLSSRDGASPGTLNVYIKVNGGAQGNPVWNASDTVTEGWVKAELAISTFWPNSYQVIFEAVSVQGHPGFIGIDDIRVLAHPCRKAPHFLRLQNVEVNVGQNATFQCTAGGKWSQHDKLWLQQWNGKDTALMVTRVVNHRRFSATVSVGDTSQRSTSRYRCVIRSDGGSGVSNYADLIVKAPPTPIAPPELLAVGATYLWIKPNANSIIGDGPIILKEVEYRTTSGNWAETHVVDAPTYKLWHLDPDVEYEIKVLLSRPGEGGTGPPGPPLVTRTKCADPVHGPQNVNVVDVRARQLTIQWETFGYAVTRCHSYNLTVQYQYVFNQQEFAAEELIQTSSHYTLRGLRPFVTVRLRLVLANPEGSKESEEIVKQTEEDVPGSVPMESLQNTPYEEKIFMQWKAPNETNGVITLYEITYKALSSLDPSADLTTQRGRVFKLMNETHHLFVGLYPGTTYFFTLKASTNKGFGPPVTTRITTKINFSLFIRVVGKSFKNRPFCVSSSYQLVVKEERKSKTRRAASEAPECFSAPVSFRNASVLDSPYYIAAELPPSSLTVVQPFTVGDNKSYGGFWNPPLSPAKSYSIYYQAMSRANGETKINCVRLANKGASTQDSDAMEPEKQVDSTVKMAGVIAGILMFIIILLGVVLTFKRRKLAKKQKETASSSTQQREMGPVTTADKSTTKVSTLHKDDPFSTSNQDLNGFNSSQPSLAQPSLTLQSFPYGGCESFQAGQFQPAIRVADLLQHITQMKCGQGYGFKEEYEALAEGQTAPWETAKKDENRNKNRYGNIIAYDHTRVRLQLLDGDPHSDYINANYIDGYHRPRHYIATQGPMQETVRDFWRMVWQENSASIVMVTNLVEVGRVKCVRYWPDETEVYGDIKVTLIETEPLAEYVIRTFTVQKKGHHEIRELRQFHFTSWPDHGVPCYATGLLGFIRQVKFLNPPDAGPIVAHCSAGAGRTGCFIAVDIMLDMAENEGVVDIFNCIRELRSQRVNMVQTEEQYVFVHDAILEACLCGNTAIPVCEFRAIYYNISRLDPQTNSSQIKDEFQTLNIVTPRVRPEDCSVGLLPRNHDKNRSMDVLSADRCLPFLISVDGESSNYINAALMDSHKQPAAFIVTQHPLPNTMGDFWRLVFDYNCSSIVMLNEMDAAQLCMQYWPEKSSCCYGPIQVEFISADIDEDIINRIFRICNMARPQDGYRLVQHFQFIGWPAYRDTPLSKRSILQLVRRLAKWQEQYDGGDGRTVVHCLTGGGRSGTFCAICSINEMIQQQNIVDVFHTVKTLRNNKTNMVETMEQYKFCYEVALEALSSF</sequence>
<feature type="transmembrane region" description="Helical" evidence="18">
    <location>
        <begin position="739"/>
        <end position="760"/>
    </location>
</feature>
<organism evidence="25">
    <name type="scientific">Stegastes partitus</name>
    <name type="common">bicolor damselfish</name>
    <dbReference type="NCBI Taxonomy" id="144197"/>
    <lineage>
        <taxon>Eukaryota</taxon>
        <taxon>Metazoa</taxon>
        <taxon>Chordata</taxon>
        <taxon>Craniata</taxon>
        <taxon>Vertebrata</taxon>
        <taxon>Euteleostomi</taxon>
        <taxon>Actinopterygii</taxon>
        <taxon>Neopterygii</taxon>
        <taxon>Teleostei</taxon>
        <taxon>Neoteleostei</taxon>
        <taxon>Acanthomorphata</taxon>
        <taxon>Ovalentaria</taxon>
        <taxon>Pomacentridae</taxon>
        <taxon>Stegastes</taxon>
    </lineage>
</organism>
<keyword evidence="13" id="KW-0675">Receptor</keyword>
<accession>A0A3B5BAE4</accession>
<dbReference type="PROSITE" id="PS00740">
    <property type="entry name" value="MAM_1"/>
    <property type="match status" value="1"/>
</dbReference>
<comment type="subcellular location">
    <subcellularLocation>
        <location evidence="1">Membrane</location>
        <topology evidence="1">Single-pass type I membrane protein</topology>
    </subcellularLocation>
</comment>
<dbReference type="SUPFAM" id="SSF52799">
    <property type="entry name" value="(Phosphotyrosine protein) phosphatases II"/>
    <property type="match status" value="2"/>
</dbReference>
<evidence type="ECO:0000259" key="22">
    <source>
        <dbReference type="PROSITE" id="PS50060"/>
    </source>
</evidence>
<dbReference type="SMART" id="SM00137">
    <property type="entry name" value="MAM"/>
    <property type="match status" value="1"/>
</dbReference>
<dbReference type="Ensembl" id="ENSSPAT00000030367.1">
    <property type="protein sequence ID" value="ENSSPAP00000029881.1"/>
    <property type="gene ID" value="ENSSPAG00000022455.1"/>
</dbReference>
<evidence type="ECO:0000256" key="16">
    <source>
        <dbReference type="ARBA" id="ARBA00051722"/>
    </source>
</evidence>
<dbReference type="EC" id="3.1.3.48" evidence="3"/>
<dbReference type="SMART" id="SM00409">
    <property type="entry name" value="IG"/>
    <property type="match status" value="1"/>
</dbReference>
<feature type="domain" description="Tyrosine specific protein phosphatases" evidence="21">
    <location>
        <begin position="1330"/>
        <end position="1407"/>
    </location>
</feature>
<dbReference type="Gene3D" id="2.60.40.10">
    <property type="entry name" value="Immunoglobulins"/>
    <property type="match status" value="4"/>
</dbReference>
<feature type="domain" description="MAM" evidence="22">
    <location>
        <begin position="35"/>
        <end position="196"/>
    </location>
</feature>
<dbReference type="InterPro" id="IPR003961">
    <property type="entry name" value="FN3_dom"/>
</dbReference>
<dbReference type="FunFam" id="3.90.190.10:FF:000003">
    <property type="entry name" value="receptor-type tyrosine-protein phosphatase kappa isoform X1"/>
    <property type="match status" value="1"/>
</dbReference>
<evidence type="ECO:0000259" key="21">
    <source>
        <dbReference type="PROSITE" id="PS50056"/>
    </source>
</evidence>
<dbReference type="PROSITE" id="PS50853">
    <property type="entry name" value="FN3"/>
    <property type="match status" value="3"/>
</dbReference>
<dbReference type="InterPro" id="IPR000998">
    <property type="entry name" value="MAM_dom"/>
</dbReference>
<dbReference type="SUPFAM" id="SSF49899">
    <property type="entry name" value="Concanavalin A-like lectins/glucanases"/>
    <property type="match status" value="1"/>
</dbReference>
<dbReference type="InterPro" id="IPR050348">
    <property type="entry name" value="Protein-Tyr_Phosphatase"/>
</dbReference>
<dbReference type="PROSITE" id="PS50055">
    <property type="entry name" value="TYR_PHOSPHATASE_PTP"/>
    <property type="match status" value="2"/>
</dbReference>
<dbReference type="CDD" id="cd06263">
    <property type="entry name" value="MAM"/>
    <property type="match status" value="1"/>
</dbReference>
<dbReference type="Gene3D" id="2.60.120.200">
    <property type="match status" value="1"/>
</dbReference>
<keyword evidence="7" id="KW-0677">Repeat</keyword>
<keyword evidence="15" id="KW-0393">Immunoglobulin domain</keyword>
<dbReference type="SMART" id="SM00194">
    <property type="entry name" value="PTPc"/>
    <property type="match status" value="2"/>
</dbReference>
<evidence type="ECO:0000256" key="6">
    <source>
        <dbReference type="ARBA" id="ARBA00022729"/>
    </source>
</evidence>
<dbReference type="CDD" id="cd14634">
    <property type="entry name" value="R-PTPc-T-2"/>
    <property type="match status" value="1"/>
</dbReference>
<dbReference type="SUPFAM" id="SSF48726">
    <property type="entry name" value="Immunoglobulin"/>
    <property type="match status" value="1"/>
</dbReference>
<protein>
    <recommendedName>
        <fullName evidence="3">protein-tyrosine-phosphatase</fullName>
        <ecNumber evidence="3">3.1.3.48</ecNumber>
    </recommendedName>
</protein>
<evidence type="ECO:0000256" key="9">
    <source>
        <dbReference type="ARBA" id="ARBA00022912"/>
    </source>
</evidence>
<name>A0A3B5BAE4_9TELE</name>
<dbReference type="PRINTS" id="PR00700">
    <property type="entry name" value="PRTYPHPHTASE"/>
</dbReference>
<dbReference type="InterPro" id="IPR003595">
    <property type="entry name" value="Tyr_Pase_cat"/>
</dbReference>
<dbReference type="InterPro" id="IPR036179">
    <property type="entry name" value="Ig-like_dom_sf"/>
</dbReference>
<keyword evidence="12" id="KW-1015">Disulfide bond</keyword>
<dbReference type="PANTHER" id="PTHR19134">
    <property type="entry name" value="RECEPTOR-TYPE TYROSINE-PROTEIN PHOSPHATASE"/>
    <property type="match status" value="1"/>
</dbReference>
<evidence type="ECO:0000256" key="7">
    <source>
        <dbReference type="ARBA" id="ARBA00022737"/>
    </source>
</evidence>
<dbReference type="PROSITE" id="PS50835">
    <property type="entry name" value="IG_LIKE"/>
    <property type="match status" value="1"/>
</dbReference>
<dbReference type="SMART" id="SM00060">
    <property type="entry name" value="FN3"/>
    <property type="match status" value="3"/>
</dbReference>
<evidence type="ECO:0000256" key="1">
    <source>
        <dbReference type="ARBA" id="ARBA00004479"/>
    </source>
</evidence>
<dbReference type="GO" id="GO:0016020">
    <property type="term" value="C:membrane"/>
    <property type="evidence" value="ECO:0007669"/>
    <property type="project" value="UniProtKB-SubCell"/>
</dbReference>
<dbReference type="Pfam" id="PF00629">
    <property type="entry name" value="MAM"/>
    <property type="match status" value="1"/>
</dbReference>
<dbReference type="PANTHER" id="PTHR19134:SF208">
    <property type="entry name" value="RECEPTOR-TYPE TYROSINE-PROTEIN PHOSPHATASE T"/>
    <property type="match status" value="1"/>
</dbReference>
<evidence type="ECO:0000259" key="24">
    <source>
        <dbReference type="PROSITE" id="PS50853"/>
    </source>
</evidence>
<dbReference type="InterPro" id="IPR013320">
    <property type="entry name" value="ConA-like_dom_sf"/>
</dbReference>
<evidence type="ECO:0000256" key="19">
    <source>
        <dbReference type="SAM" id="SignalP"/>
    </source>
</evidence>
<dbReference type="FunFam" id="2.60.40.10:FF:000025">
    <property type="entry name" value="receptor-type tyrosine-protein phosphatase U isoform X2"/>
    <property type="match status" value="1"/>
</dbReference>
<keyword evidence="8" id="KW-0378">Hydrolase</keyword>
<keyword evidence="10 18" id="KW-1133">Transmembrane helix</keyword>
<evidence type="ECO:0000256" key="10">
    <source>
        <dbReference type="ARBA" id="ARBA00022989"/>
    </source>
</evidence>
<dbReference type="PROSITE" id="PS50060">
    <property type="entry name" value="MAM_2"/>
    <property type="match status" value="1"/>
</dbReference>
<evidence type="ECO:0000256" key="8">
    <source>
        <dbReference type="ARBA" id="ARBA00022801"/>
    </source>
</evidence>
<evidence type="ECO:0000256" key="4">
    <source>
        <dbReference type="ARBA" id="ARBA00022553"/>
    </source>
</evidence>
<reference evidence="25" key="1">
    <citation type="submission" date="2023-09" db="UniProtKB">
        <authorList>
            <consortium name="Ensembl"/>
        </authorList>
    </citation>
    <scope>IDENTIFICATION</scope>
</reference>
<keyword evidence="9" id="KW-0904">Protein phosphatase</keyword>
<feature type="domain" description="Tyrosine specific protein phosphatases" evidence="21">
    <location>
        <begin position="1042"/>
        <end position="1113"/>
    </location>
</feature>
<feature type="domain" description="Fibronectin type-III" evidence="24">
    <location>
        <begin position="394"/>
        <end position="488"/>
    </location>
</feature>
<evidence type="ECO:0000256" key="17">
    <source>
        <dbReference type="SAM" id="MobiDB-lite"/>
    </source>
</evidence>
<comment type="catalytic activity">
    <reaction evidence="16">
        <text>O-phospho-L-tyrosyl-[protein] + H2O = L-tyrosyl-[protein] + phosphate</text>
        <dbReference type="Rhea" id="RHEA:10684"/>
        <dbReference type="Rhea" id="RHEA-COMP:10136"/>
        <dbReference type="Rhea" id="RHEA-COMP:20101"/>
        <dbReference type="ChEBI" id="CHEBI:15377"/>
        <dbReference type="ChEBI" id="CHEBI:43474"/>
        <dbReference type="ChEBI" id="CHEBI:46858"/>
        <dbReference type="ChEBI" id="CHEBI:61978"/>
        <dbReference type="EC" id="3.1.3.48"/>
    </reaction>
</comment>
<dbReference type="InterPro" id="IPR007110">
    <property type="entry name" value="Ig-like_dom"/>
</dbReference>
<feature type="chain" id="PRO_5017262146" description="protein-tyrosine-phosphatase" evidence="19">
    <location>
        <begin position="19"/>
        <end position="1420"/>
    </location>
</feature>
<dbReference type="PRINTS" id="PR00020">
    <property type="entry name" value="MAMDOMAIN"/>
</dbReference>
<dbReference type="PROSITE" id="PS00383">
    <property type="entry name" value="TYR_PHOSPHATASE_1"/>
    <property type="match status" value="1"/>
</dbReference>
<keyword evidence="5 18" id="KW-0812">Transmembrane</keyword>
<dbReference type="Pfam" id="PF23144">
    <property type="entry name" value="Fn3_PTPRU"/>
    <property type="match status" value="1"/>
</dbReference>
<gene>
    <name evidence="25" type="primary">PTPRT</name>
</gene>
<comment type="similarity">
    <text evidence="2">Belongs to the protein-tyrosine phosphatase family. Receptor class 2B subfamily.</text>
</comment>
<dbReference type="SUPFAM" id="SSF49265">
    <property type="entry name" value="Fibronectin type III"/>
    <property type="match status" value="2"/>
</dbReference>
<dbReference type="InterPro" id="IPR016130">
    <property type="entry name" value="Tyr_Pase_AS"/>
</dbReference>
<feature type="domain" description="Tyrosine-protein phosphatase" evidence="20">
    <location>
        <begin position="1154"/>
        <end position="1416"/>
    </location>
</feature>